<dbReference type="Proteomes" id="UP000694397">
    <property type="component" value="Chromosome 12"/>
</dbReference>
<dbReference type="PROSITE" id="PS51257">
    <property type="entry name" value="PROKAR_LIPOPROTEIN"/>
    <property type="match status" value="1"/>
</dbReference>
<keyword evidence="8" id="KW-0393">Immunoglobulin domain</keyword>
<feature type="chain" id="PRO_5034206434" evidence="10">
    <location>
        <begin position="23"/>
        <end position="215"/>
    </location>
</feature>
<evidence type="ECO:0000256" key="7">
    <source>
        <dbReference type="ARBA" id="ARBA00023180"/>
    </source>
</evidence>
<keyword evidence="2 9" id="KW-0812">Transmembrane</keyword>
<dbReference type="GeneTree" id="ENSGT00940000178309"/>
<dbReference type="GO" id="GO:0042129">
    <property type="term" value="P:regulation of T cell proliferation"/>
    <property type="evidence" value="ECO:0007669"/>
    <property type="project" value="InterPro"/>
</dbReference>
<reference evidence="11 12" key="1">
    <citation type="submission" date="2019-04" db="EMBL/GenBank/DDBJ databases">
        <authorList>
            <consortium name="Wellcome Sanger Institute Data Sharing"/>
        </authorList>
    </citation>
    <scope>NUCLEOTIDE SEQUENCE [LARGE SCALE GENOMIC DNA]</scope>
</reference>
<dbReference type="Ensembl" id="ENSSFOT00015027440.2">
    <property type="protein sequence ID" value="ENSSFOP00015027131.1"/>
    <property type="gene ID" value="ENSSFOG00015017428.2"/>
</dbReference>
<keyword evidence="5 9" id="KW-0472">Membrane</keyword>
<dbReference type="OrthoDB" id="8654606at2759"/>
<evidence type="ECO:0000313" key="11">
    <source>
        <dbReference type="Ensembl" id="ENSSFOP00015027131.1"/>
    </source>
</evidence>
<evidence type="ECO:0000256" key="10">
    <source>
        <dbReference type="SAM" id="SignalP"/>
    </source>
</evidence>
<comment type="subcellular location">
    <subcellularLocation>
        <location evidence="1">Membrane</location>
        <topology evidence="1">Single-pass type I membrane protein</topology>
    </subcellularLocation>
</comment>
<accession>A0A8C9S9I9</accession>
<dbReference type="Gene3D" id="2.60.40.10">
    <property type="entry name" value="Immunoglobulins"/>
    <property type="match status" value="1"/>
</dbReference>
<dbReference type="GO" id="GO:0009897">
    <property type="term" value="C:external side of plasma membrane"/>
    <property type="evidence" value="ECO:0007669"/>
    <property type="project" value="TreeGrafter"/>
</dbReference>
<name>A0A8C9S9I9_SCLFO</name>
<evidence type="ECO:0000256" key="8">
    <source>
        <dbReference type="ARBA" id="ARBA00023319"/>
    </source>
</evidence>
<dbReference type="PANTHER" id="PTHR11494:SF8">
    <property type="entry name" value="CYTOTOXIC T-LYMPHOCYTE PROTEIN 4"/>
    <property type="match status" value="1"/>
</dbReference>
<evidence type="ECO:0000256" key="1">
    <source>
        <dbReference type="ARBA" id="ARBA00004479"/>
    </source>
</evidence>
<sequence length="215" mass="24389">MRTRIKMYSSWVLALLLGLGVAAGPLVSLSTGCRNKSLNLERVKAGSIVLVPCNNTHADEVSFKLFHNKDIISTGNASAREGVKLELDKPNQKAYYQLSNVQANWTGLYRCEAEVLYPPPYKKLPDVETVLVVEEEQCVTQTRIQCPPVSDTFPIWWVMACGVLTVFSLVMTGIAAVLWHKLKSKQCFQSDYMNMKPRVFRKHLRVQHPARMDRY</sequence>
<dbReference type="SUPFAM" id="SSF48726">
    <property type="entry name" value="Immunoglobulin"/>
    <property type="match status" value="1"/>
</dbReference>
<reference evidence="11" key="2">
    <citation type="submission" date="2025-08" db="UniProtKB">
        <authorList>
            <consortium name="Ensembl"/>
        </authorList>
    </citation>
    <scope>IDENTIFICATION</scope>
</reference>
<evidence type="ECO:0000256" key="6">
    <source>
        <dbReference type="ARBA" id="ARBA00023157"/>
    </source>
</evidence>
<feature type="transmembrane region" description="Helical" evidence="9">
    <location>
        <begin position="155"/>
        <end position="179"/>
    </location>
</feature>
<evidence type="ECO:0000256" key="4">
    <source>
        <dbReference type="ARBA" id="ARBA00022989"/>
    </source>
</evidence>
<keyword evidence="12" id="KW-1185">Reference proteome</keyword>
<dbReference type="KEGG" id="sfm:108920653"/>
<evidence type="ECO:0000256" key="5">
    <source>
        <dbReference type="ARBA" id="ARBA00023136"/>
    </source>
</evidence>
<dbReference type="GO" id="GO:0050852">
    <property type="term" value="P:T cell receptor signaling pathway"/>
    <property type="evidence" value="ECO:0007669"/>
    <property type="project" value="TreeGrafter"/>
</dbReference>
<keyword evidence="3 10" id="KW-0732">Signal</keyword>
<organism evidence="11 12">
    <name type="scientific">Scleropages formosus</name>
    <name type="common">Asian bonytongue</name>
    <name type="synonym">Osteoglossum formosum</name>
    <dbReference type="NCBI Taxonomy" id="113540"/>
    <lineage>
        <taxon>Eukaryota</taxon>
        <taxon>Metazoa</taxon>
        <taxon>Chordata</taxon>
        <taxon>Craniata</taxon>
        <taxon>Vertebrata</taxon>
        <taxon>Euteleostomi</taxon>
        <taxon>Actinopterygii</taxon>
        <taxon>Neopterygii</taxon>
        <taxon>Teleostei</taxon>
        <taxon>Osteoglossocephala</taxon>
        <taxon>Osteoglossomorpha</taxon>
        <taxon>Osteoglossiformes</taxon>
        <taxon>Osteoglossidae</taxon>
        <taxon>Scleropages</taxon>
    </lineage>
</organism>
<dbReference type="GeneID" id="108920653"/>
<evidence type="ECO:0000256" key="2">
    <source>
        <dbReference type="ARBA" id="ARBA00022692"/>
    </source>
</evidence>
<proteinExistence type="predicted"/>
<dbReference type="InterPro" id="IPR036179">
    <property type="entry name" value="Ig-like_dom_sf"/>
</dbReference>
<keyword evidence="6" id="KW-1015">Disulfide bond</keyword>
<evidence type="ECO:0000313" key="12">
    <source>
        <dbReference type="Proteomes" id="UP000694397"/>
    </source>
</evidence>
<dbReference type="InterPro" id="IPR013783">
    <property type="entry name" value="Ig-like_fold"/>
</dbReference>
<evidence type="ECO:0000256" key="3">
    <source>
        <dbReference type="ARBA" id="ARBA00022729"/>
    </source>
</evidence>
<evidence type="ECO:0000256" key="9">
    <source>
        <dbReference type="SAM" id="Phobius"/>
    </source>
</evidence>
<dbReference type="AlphaFoldDB" id="A0A8C9S9I9"/>
<feature type="signal peptide" evidence="10">
    <location>
        <begin position="1"/>
        <end position="22"/>
    </location>
</feature>
<keyword evidence="4 9" id="KW-1133">Transmembrane helix</keyword>
<keyword evidence="7" id="KW-0325">Glycoprotein</keyword>
<gene>
    <name evidence="11" type="primary">si:dkey-1h24.6</name>
</gene>
<protein>
    <submittedName>
        <fullName evidence="11">Uncharacterized LOC108920653</fullName>
    </submittedName>
</protein>
<dbReference type="PANTHER" id="PTHR11494">
    <property type="entry name" value="CYTOTOXIC T-LYMPHOCYTE PROTEIN"/>
    <property type="match status" value="1"/>
</dbReference>
<dbReference type="InterPro" id="IPR040216">
    <property type="entry name" value="CTLA4/CD28"/>
</dbReference>
<reference evidence="11" key="3">
    <citation type="submission" date="2025-09" db="UniProtKB">
        <authorList>
            <consortium name="Ensembl"/>
        </authorList>
    </citation>
    <scope>IDENTIFICATION</scope>
</reference>